<dbReference type="EMBL" id="BPQB01000030">
    <property type="protein sequence ID" value="GJE93085.1"/>
    <property type="molecule type" value="Genomic_DNA"/>
</dbReference>
<evidence type="ECO:0000256" key="1">
    <source>
        <dbReference type="SAM" id="MobiDB-lite"/>
    </source>
</evidence>
<gene>
    <name evidence="3" type="ORF">PsYK624_092440</name>
</gene>
<dbReference type="GO" id="GO:0003682">
    <property type="term" value="F:chromatin binding"/>
    <property type="evidence" value="ECO:0007669"/>
    <property type="project" value="InterPro"/>
</dbReference>
<feature type="compositionally biased region" description="Basic residues" evidence="1">
    <location>
        <begin position="1"/>
        <end position="11"/>
    </location>
</feature>
<sequence>MPRKASYKRKVAPNYFGSDTDPAGNERPTKQEWDKMERAGAYMNILHTYHKGCDVIMCSDDTDNVWVGQVLSLRRRQTRDGIEGWAEVRWYYSQSDIEAARIGGLNSDFLSPRERVLSDHLDLVRLDTFKRPIKVHVWNEEDIEPPELTEKSYFRRHTMKDSLSALPKILPFPGQFTCICNIPYDPFPNHLDLCSRALDVYYRSNDGKSPTRTELGADYMHFCPRPKCSKWFHEACLLHHAKSNAQNAEFIGSPAVRRLAVDPDKSILHPRLARFTYQRPGRGKHALDLNHPLSPQDVLTQALGPDAELTLPASLIAIASLPIVRRAGEGTSSIAGNMRDILLARRLVFQELEGGFEDLERLESALDEGWVHTETLQTSVWRFLGTQRILAVPRVAYWDQALQRMTVLLERPTLHCPDCSGEFPVAI</sequence>
<dbReference type="AlphaFoldDB" id="A0A9P3LF98"/>
<dbReference type="Gene3D" id="2.30.30.490">
    <property type="match status" value="1"/>
</dbReference>
<comment type="caution">
    <text evidence="3">The sequence shown here is derived from an EMBL/GenBank/DDBJ whole genome shotgun (WGS) entry which is preliminary data.</text>
</comment>
<evidence type="ECO:0000259" key="2">
    <source>
        <dbReference type="PROSITE" id="PS51038"/>
    </source>
</evidence>
<reference evidence="3 4" key="1">
    <citation type="submission" date="2021-08" db="EMBL/GenBank/DDBJ databases">
        <title>Draft Genome Sequence of Phanerochaete sordida strain YK-624.</title>
        <authorList>
            <person name="Mori T."/>
            <person name="Dohra H."/>
            <person name="Suzuki T."/>
            <person name="Kawagishi H."/>
            <person name="Hirai H."/>
        </authorList>
    </citation>
    <scope>NUCLEOTIDE SEQUENCE [LARGE SCALE GENOMIC DNA]</scope>
    <source>
        <strain evidence="3 4">YK-624</strain>
    </source>
</reference>
<keyword evidence="4" id="KW-1185">Reference proteome</keyword>
<evidence type="ECO:0000313" key="4">
    <source>
        <dbReference type="Proteomes" id="UP000703269"/>
    </source>
</evidence>
<proteinExistence type="predicted"/>
<organism evidence="3 4">
    <name type="scientific">Phanerochaete sordida</name>
    <dbReference type="NCBI Taxonomy" id="48140"/>
    <lineage>
        <taxon>Eukaryota</taxon>
        <taxon>Fungi</taxon>
        <taxon>Dikarya</taxon>
        <taxon>Basidiomycota</taxon>
        <taxon>Agaricomycotina</taxon>
        <taxon>Agaricomycetes</taxon>
        <taxon>Polyporales</taxon>
        <taxon>Phanerochaetaceae</taxon>
        <taxon>Phanerochaete</taxon>
    </lineage>
</organism>
<dbReference type="CDD" id="cd04370">
    <property type="entry name" value="BAH"/>
    <property type="match status" value="1"/>
</dbReference>
<dbReference type="InterPro" id="IPR043151">
    <property type="entry name" value="BAH_sf"/>
</dbReference>
<dbReference type="Proteomes" id="UP000703269">
    <property type="component" value="Unassembled WGS sequence"/>
</dbReference>
<feature type="domain" description="BAH" evidence="2">
    <location>
        <begin position="47"/>
        <end position="170"/>
    </location>
</feature>
<name>A0A9P3LF98_9APHY</name>
<dbReference type="InterPro" id="IPR001025">
    <property type="entry name" value="BAH_dom"/>
</dbReference>
<evidence type="ECO:0000313" key="3">
    <source>
        <dbReference type="EMBL" id="GJE93085.1"/>
    </source>
</evidence>
<accession>A0A9P3LF98</accession>
<dbReference type="OrthoDB" id="10259622at2759"/>
<protein>
    <submittedName>
        <fullName evidence="3">BAH domain-containing protein</fullName>
    </submittedName>
</protein>
<feature type="region of interest" description="Disordered" evidence="1">
    <location>
        <begin position="1"/>
        <end position="29"/>
    </location>
</feature>
<dbReference type="PROSITE" id="PS51038">
    <property type="entry name" value="BAH"/>
    <property type="match status" value="1"/>
</dbReference>
<dbReference type="PANTHER" id="PTHR46364">
    <property type="entry name" value="OS08G0421900 PROTEIN"/>
    <property type="match status" value="1"/>
</dbReference>